<protein>
    <submittedName>
        <fullName evidence="1">Uncharacterized protein</fullName>
    </submittedName>
</protein>
<keyword evidence="2" id="KW-1185">Reference proteome</keyword>
<reference evidence="1 2" key="1">
    <citation type="journal article" date="2006" name="J. Bacteriol.">
        <title>Genome sequence and global gene expression of Q54, a new phage species linking the 936 and c2 phage species of Lactococcus lactis.</title>
        <authorList>
            <person name="Fortier L.C."/>
            <person name="Bransi A."/>
            <person name="Moineau S."/>
        </authorList>
    </citation>
    <scope>NUCLEOTIDE SEQUENCE</scope>
</reference>
<dbReference type="RefSeq" id="YP_762574.1">
    <property type="nucleotide sequence ID" value="NC_008364.1"/>
</dbReference>
<evidence type="ECO:0000313" key="2">
    <source>
        <dbReference type="Proteomes" id="UP000001250"/>
    </source>
</evidence>
<proteinExistence type="predicted"/>
<name>Q0GXW7_9CAUD</name>
<dbReference type="GeneID" id="5130595"/>
<dbReference type="Proteomes" id="UP000001250">
    <property type="component" value="Segment"/>
</dbReference>
<sequence length="55" mass="6512">MTLEENYSVLYLKAKERGDIHEARYYRNLLDALYFDTNGRHYDPSEFGGWNHGKG</sequence>
<dbReference type="KEGG" id="vg:5130595"/>
<dbReference type="EMBL" id="DQ490056">
    <property type="protein sequence ID" value="ABF22559.1"/>
    <property type="molecule type" value="Genomic_DNA"/>
</dbReference>
<evidence type="ECO:0000313" key="1">
    <source>
        <dbReference type="EMBL" id="ABF22559.1"/>
    </source>
</evidence>
<accession>Q0GXW7</accession>
<organism evidence="1 2">
    <name type="scientific">Lactococcus phage Q54</name>
    <dbReference type="NCBI Taxonomy" id="382685"/>
    <lineage>
        <taxon>Viruses</taxon>
        <taxon>Duplodnaviria</taxon>
        <taxon>Heunggongvirae</taxon>
        <taxon>Uroviricota</taxon>
        <taxon>Caudoviricetes</taxon>
        <taxon>Questintvirus</taxon>
        <taxon>Questintvirus Q54</taxon>
    </lineage>
</organism>